<proteinExistence type="predicted"/>
<dbReference type="PANTHER" id="PTHR43628:SF1">
    <property type="entry name" value="CHITIN SYNTHASE REGULATORY FACTOR 2-RELATED"/>
    <property type="match status" value="1"/>
</dbReference>
<dbReference type="Pfam" id="PF08238">
    <property type="entry name" value="Sel1"/>
    <property type="match status" value="3"/>
</dbReference>
<keyword evidence="1" id="KW-0175">Coiled coil</keyword>
<organism evidence="3 4">
    <name type="scientific">Labrys monachus</name>
    <dbReference type="NCBI Taxonomy" id="217067"/>
    <lineage>
        <taxon>Bacteria</taxon>
        <taxon>Pseudomonadati</taxon>
        <taxon>Pseudomonadota</taxon>
        <taxon>Alphaproteobacteria</taxon>
        <taxon>Hyphomicrobiales</taxon>
        <taxon>Xanthobacteraceae</taxon>
        <taxon>Labrys</taxon>
    </lineage>
</organism>
<feature type="coiled-coil region" evidence="1">
    <location>
        <begin position="441"/>
        <end position="468"/>
    </location>
</feature>
<reference evidence="3 4" key="1">
    <citation type="submission" date="2023-07" db="EMBL/GenBank/DDBJ databases">
        <title>Genomic Encyclopedia of Type Strains, Phase IV (KMG-IV): sequencing the most valuable type-strain genomes for metagenomic binning, comparative biology and taxonomic classification.</title>
        <authorList>
            <person name="Goeker M."/>
        </authorList>
    </citation>
    <scope>NUCLEOTIDE SEQUENCE [LARGE SCALE GENOMIC DNA]</scope>
    <source>
        <strain evidence="3 4">DSM 5896</strain>
    </source>
</reference>
<evidence type="ECO:0000256" key="1">
    <source>
        <dbReference type="SAM" id="Coils"/>
    </source>
</evidence>
<keyword evidence="4" id="KW-1185">Reference proteome</keyword>
<dbReference type="InterPro" id="IPR006597">
    <property type="entry name" value="Sel1-like"/>
</dbReference>
<dbReference type="InterPro" id="IPR011990">
    <property type="entry name" value="TPR-like_helical_dom_sf"/>
</dbReference>
<dbReference type="SUPFAM" id="SSF81901">
    <property type="entry name" value="HCP-like"/>
    <property type="match status" value="1"/>
</dbReference>
<name>A0ABU0FD94_9HYPH</name>
<dbReference type="InterPro" id="IPR052945">
    <property type="entry name" value="Mitotic_Regulator"/>
</dbReference>
<evidence type="ECO:0000313" key="3">
    <source>
        <dbReference type="EMBL" id="MDQ0392577.1"/>
    </source>
</evidence>
<comment type="caution">
    <text evidence="3">The sequence shown here is derived from an EMBL/GenBank/DDBJ whole genome shotgun (WGS) entry which is preliminary data.</text>
</comment>
<feature type="region of interest" description="Disordered" evidence="2">
    <location>
        <begin position="198"/>
        <end position="221"/>
    </location>
</feature>
<evidence type="ECO:0000313" key="4">
    <source>
        <dbReference type="Proteomes" id="UP001237448"/>
    </source>
</evidence>
<dbReference type="RefSeq" id="WP_307426671.1">
    <property type="nucleotide sequence ID" value="NZ_JAUSVK010000001.1"/>
</dbReference>
<gene>
    <name evidence="3" type="ORF">J3R73_002369</name>
</gene>
<protein>
    <submittedName>
        <fullName evidence="3">Localization factor PodJL</fullName>
    </submittedName>
</protein>
<sequence>MKQSVPWSVKGVGPDAREAAKELARRSGMTLGQWLNAMIAGQDGGQAVKERPPASESPLAAIARRLEAMKSEGHHPGTLRSAIASGVSEAVVAQHIRASEARTADLFDRLMRRQEESEAHIASLIGGIVDRLADPEAMEAVPAAETRQEHHEYGDAGPVGRVLGDLAARLNAGRDEDVDIVAADLERRLAAMGRDLDADSAASHGGGPAGVATADRSGAPGETGLAALRGDIADLERKLGERLAQAGAPGPIAAIDRKLDLLVRQVQDPTVLATIQRDVADIRERSRGPDLSQVIGRLDHLLARFQPIEAALEDLTAQAPRALEKIGRRLEILQSTVESGQAAASASLAGLMAELDARLEALQRGNADRQGGRGDDAALVALERQVRQMAEELEALRAFRPDASGLAPVLHEALGGMALQSLPEELRRLFGELRAFQDNEARGTRRTMEALQRTLRELADRLAAVEDMARTRAGPAIPEHLPDLGEGAALFGRDRPDDIVWSDELPRALAGDAGPTARNGEKPAELPVPHVRGRPSQVSVLGSEARSSFIAAARRAVRAAAEADGSLTREAKNTGNSEVEPFYQRHKRSILLGLAAVTMMMGALQGGRVHVLPGEARNMSTGPSVDAERSPVSPALTAARNEAKSFYEEACNLDQPDASTLDLVRACGLYRQAALRGYVPAFFRLGLAYDRGRGVGHDAVLAGVWYQRAADHGSVKAMHNLAVLYATGAVTDGPDYRQTARWFRQAAERGHAPSQYNYALLAAQGLGTPRDLGVAYRFLSLAAEQGDAEAVAKRNEIGTRLTPSEKAAIDGEMTRS</sequence>
<dbReference type="EMBL" id="JAUSVK010000001">
    <property type="protein sequence ID" value="MDQ0392577.1"/>
    <property type="molecule type" value="Genomic_DNA"/>
</dbReference>
<dbReference type="Proteomes" id="UP001237448">
    <property type="component" value="Unassembled WGS sequence"/>
</dbReference>
<dbReference type="SMART" id="SM00671">
    <property type="entry name" value="SEL1"/>
    <property type="match status" value="3"/>
</dbReference>
<evidence type="ECO:0000256" key="2">
    <source>
        <dbReference type="SAM" id="MobiDB-lite"/>
    </source>
</evidence>
<dbReference type="Gene3D" id="1.25.40.10">
    <property type="entry name" value="Tetratricopeptide repeat domain"/>
    <property type="match status" value="1"/>
</dbReference>
<feature type="region of interest" description="Disordered" evidence="2">
    <location>
        <begin position="510"/>
        <end position="539"/>
    </location>
</feature>
<dbReference type="PANTHER" id="PTHR43628">
    <property type="entry name" value="ACTIVATOR OF C KINASE PROTEIN 1-RELATED"/>
    <property type="match status" value="1"/>
</dbReference>
<accession>A0ABU0FD94</accession>